<evidence type="ECO:0000313" key="2">
    <source>
        <dbReference type="Proteomes" id="UP001203297"/>
    </source>
</evidence>
<keyword evidence="2" id="KW-1185">Reference proteome</keyword>
<accession>A0AAD4LVI3</accession>
<sequence length="122" mass="14017">MEVTSHEGGRQDNQSDQNRTLLQGSCLARLGNVPTSEPNSDPVAITAIFIDRELMAHEYLMDQPPEAKKVLYHEETFKLTESMEAFNFVFRLYNLLSRVIEDNAKLDQYSLSRLGEFLHLLQ</sequence>
<comment type="caution">
    <text evidence="1">The sequence shown here is derived from an EMBL/GenBank/DDBJ whole genome shotgun (WGS) entry which is preliminary data.</text>
</comment>
<dbReference type="EMBL" id="WTXG01000133">
    <property type="protein sequence ID" value="KAI0292068.1"/>
    <property type="molecule type" value="Genomic_DNA"/>
</dbReference>
<organism evidence="1 2">
    <name type="scientific">Multifurca ochricompacta</name>
    <dbReference type="NCBI Taxonomy" id="376703"/>
    <lineage>
        <taxon>Eukaryota</taxon>
        <taxon>Fungi</taxon>
        <taxon>Dikarya</taxon>
        <taxon>Basidiomycota</taxon>
        <taxon>Agaricomycotina</taxon>
        <taxon>Agaricomycetes</taxon>
        <taxon>Russulales</taxon>
        <taxon>Russulaceae</taxon>
        <taxon>Multifurca</taxon>
    </lineage>
</organism>
<gene>
    <name evidence="1" type="ORF">B0F90DRAFT_1772750</name>
</gene>
<reference evidence="1" key="1">
    <citation type="journal article" date="2022" name="New Phytol.">
        <title>Evolutionary transition to the ectomycorrhizal habit in the genomes of a hyperdiverse lineage of mushroom-forming fungi.</title>
        <authorList>
            <person name="Looney B."/>
            <person name="Miyauchi S."/>
            <person name="Morin E."/>
            <person name="Drula E."/>
            <person name="Courty P.E."/>
            <person name="Kohler A."/>
            <person name="Kuo A."/>
            <person name="LaButti K."/>
            <person name="Pangilinan J."/>
            <person name="Lipzen A."/>
            <person name="Riley R."/>
            <person name="Andreopoulos W."/>
            <person name="He G."/>
            <person name="Johnson J."/>
            <person name="Nolan M."/>
            <person name="Tritt A."/>
            <person name="Barry K.W."/>
            <person name="Grigoriev I.V."/>
            <person name="Nagy L.G."/>
            <person name="Hibbett D."/>
            <person name="Henrissat B."/>
            <person name="Matheny P.B."/>
            <person name="Labbe J."/>
            <person name="Martin F.M."/>
        </authorList>
    </citation>
    <scope>NUCLEOTIDE SEQUENCE</scope>
    <source>
        <strain evidence="1">BPL690</strain>
    </source>
</reference>
<dbReference type="AlphaFoldDB" id="A0AAD4LVI3"/>
<protein>
    <submittedName>
        <fullName evidence="1">Uncharacterized protein</fullName>
    </submittedName>
</protein>
<dbReference type="Proteomes" id="UP001203297">
    <property type="component" value="Unassembled WGS sequence"/>
</dbReference>
<name>A0AAD4LVI3_9AGAM</name>
<proteinExistence type="predicted"/>
<evidence type="ECO:0000313" key="1">
    <source>
        <dbReference type="EMBL" id="KAI0292068.1"/>
    </source>
</evidence>